<reference evidence="3" key="1">
    <citation type="submission" date="2017-01" db="EMBL/GenBank/DDBJ databases">
        <title>Comparative genomics of anhydrobiosis in the tardigrade Hypsibius dujardini.</title>
        <authorList>
            <person name="Yoshida Y."/>
            <person name="Koutsovoulos G."/>
            <person name="Laetsch D."/>
            <person name="Stevens L."/>
            <person name="Kumar S."/>
            <person name="Horikawa D."/>
            <person name="Ishino K."/>
            <person name="Komine S."/>
            <person name="Tomita M."/>
            <person name="Blaxter M."/>
            <person name="Arakawa K."/>
        </authorList>
    </citation>
    <scope>NUCLEOTIDE SEQUENCE [LARGE SCALE GENOMIC DNA]</scope>
    <source>
        <strain evidence="3">Z151</strain>
    </source>
</reference>
<sequence length="193" mass="20531">MNKIICLLIWCLIGVHVEATLQCYHCSSLMSNPEYSEHCLTAPQNVSGSNSAPSVVTCSGTCFSTTISVKISFGQDIRAVLFRNCTDIIFPDGVCSNKPHAGTWSGKTVNSGITNCYCSTELCNGGLSEPQTTRKSTLAPVTSAAHQTTSSVAQYPLNYTKSTTSGAFLACESAAYMVLLGFTTILTANFLRG</sequence>
<proteinExistence type="predicted"/>
<gene>
    <name evidence="2" type="ORF">BV898_02131</name>
</gene>
<feature type="signal peptide" evidence="1">
    <location>
        <begin position="1"/>
        <end position="19"/>
    </location>
</feature>
<dbReference type="AlphaFoldDB" id="A0A1W0X9W0"/>
<protein>
    <recommendedName>
        <fullName evidence="4">Protein sleepless</fullName>
    </recommendedName>
</protein>
<evidence type="ECO:0008006" key="4">
    <source>
        <dbReference type="Google" id="ProtNLM"/>
    </source>
</evidence>
<keyword evidence="1" id="KW-0732">Signal</keyword>
<dbReference type="Proteomes" id="UP000192578">
    <property type="component" value="Unassembled WGS sequence"/>
</dbReference>
<evidence type="ECO:0000313" key="3">
    <source>
        <dbReference type="Proteomes" id="UP000192578"/>
    </source>
</evidence>
<evidence type="ECO:0000313" key="2">
    <source>
        <dbReference type="EMBL" id="OQV24184.1"/>
    </source>
</evidence>
<accession>A0A1W0X9W0</accession>
<feature type="chain" id="PRO_5010745392" description="Protein sleepless" evidence="1">
    <location>
        <begin position="20"/>
        <end position="193"/>
    </location>
</feature>
<dbReference type="EMBL" id="MTYJ01000008">
    <property type="protein sequence ID" value="OQV24184.1"/>
    <property type="molecule type" value="Genomic_DNA"/>
</dbReference>
<organism evidence="2 3">
    <name type="scientific">Hypsibius exemplaris</name>
    <name type="common">Freshwater tardigrade</name>
    <dbReference type="NCBI Taxonomy" id="2072580"/>
    <lineage>
        <taxon>Eukaryota</taxon>
        <taxon>Metazoa</taxon>
        <taxon>Ecdysozoa</taxon>
        <taxon>Tardigrada</taxon>
        <taxon>Eutardigrada</taxon>
        <taxon>Parachela</taxon>
        <taxon>Hypsibioidea</taxon>
        <taxon>Hypsibiidae</taxon>
        <taxon>Hypsibius</taxon>
    </lineage>
</organism>
<evidence type="ECO:0000256" key="1">
    <source>
        <dbReference type="SAM" id="SignalP"/>
    </source>
</evidence>
<name>A0A1W0X9W0_HYPEX</name>
<comment type="caution">
    <text evidence="2">The sequence shown here is derived from an EMBL/GenBank/DDBJ whole genome shotgun (WGS) entry which is preliminary data.</text>
</comment>
<keyword evidence="3" id="KW-1185">Reference proteome</keyword>